<evidence type="ECO:0000256" key="2">
    <source>
        <dbReference type="SAM" id="SignalP"/>
    </source>
</evidence>
<dbReference type="STRING" id="407036.SAMN05216243_0668"/>
<feature type="region of interest" description="Disordered" evidence="1">
    <location>
        <begin position="216"/>
        <end position="247"/>
    </location>
</feature>
<dbReference type="Proteomes" id="UP000198694">
    <property type="component" value="Unassembled WGS sequence"/>
</dbReference>
<dbReference type="InterPro" id="IPR019454">
    <property type="entry name" value="Lipoprot_YkyA-like"/>
</dbReference>
<dbReference type="Pfam" id="PF10368">
    <property type="entry name" value="YkyA"/>
    <property type="match status" value="1"/>
</dbReference>
<keyword evidence="3" id="KW-0449">Lipoprotein</keyword>
<keyword evidence="2" id="KW-0732">Signal</keyword>
<name>A0A1G8WB27_9BACI</name>
<evidence type="ECO:0000313" key="3">
    <source>
        <dbReference type="EMBL" id="SDJ75413.1"/>
    </source>
</evidence>
<keyword evidence="4" id="KW-1185">Reference proteome</keyword>
<dbReference type="InterPro" id="IPR036785">
    <property type="entry name" value="YkyA-like_sf"/>
</dbReference>
<dbReference type="PROSITE" id="PS51257">
    <property type="entry name" value="PROKAR_LIPOPROTEIN"/>
    <property type="match status" value="1"/>
</dbReference>
<evidence type="ECO:0000313" key="4">
    <source>
        <dbReference type="Proteomes" id="UP000198694"/>
    </source>
</evidence>
<dbReference type="SUPFAM" id="SSF140423">
    <property type="entry name" value="MW0975(SA0943)-like"/>
    <property type="match status" value="1"/>
</dbReference>
<accession>A0A1G8WB27</accession>
<feature type="chain" id="PRO_5038597003" evidence="2">
    <location>
        <begin position="27"/>
        <end position="247"/>
    </location>
</feature>
<dbReference type="EMBL" id="FNFL01000001">
    <property type="protein sequence ID" value="SDJ75413.1"/>
    <property type="molecule type" value="Genomic_DNA"/>
</dbReference>
<organism evidence="3 4">
    <name type="scientific">Sediminibacillus albus</name>
    <dbReference type="NCBI Taxonomy" id="407036"/>
    <lineage>
        <taxon>Bacteria</taxon>
        <taxon>Bacillati</taxon>
        <taxon>Bacillota</taxon>
        <taxon>Bacilli</taxon>
        <taxon>Bacillales</taxon>
        <taxon>Bacillaceae</taxon>
        <taxon>Sediminibacillus</taxon>
    </lineage>
</organism>
<gene>
    <name evidence="3" type="ORF">SAMN05216243_0668</name>
</gene>
<feature type="signal peptide" evidence="2">
    <location>
        <begin position="1"/>
        <end position="26"/>
    </location>
</feature>
<reference evidence="3 4" key="1">
    <citation type="submission" date="2016-10" db="EMBL/GenBank/DDBJ databases">
        <authorList>
            <person name="de Groot N.N."/>
        </authorList>
    </citation>
    <scope>NUCLEOTIDE SEQUENCE [LARGE SCALE GENOMIC DNA]</scope>
    <source>
        <strain evidence="3 4">CGMCC 1.6502</strain>
    </source>
</reference>
<dbReference type="RefSeq" id="WP_245690041.1">
    <property type="nucleotide sequence ID" value="NZ_FNFL01000001.1"/>
</dbReference>
<proteinExistence type="predicted"/>
<evidence type="ECO:0000256" key="1">
    <source>
        <dbReference type="SAM" id="MobiDB-lite"/>
    </source>
</evidence>
<protein>
    <submittedName>
        <fullName evidence="3">Putative cell-wall binding lipoprotein</fullName>
    </submittedName>
</protein>
<dbReference type="Gene3D" id="1.20.120.570">
    <property type="entry name" value="YkyA-like"/>
    <property type="match status" value="1"/>
</dbReference>
<dbReference type="AlphaFoldDB" id="A0A1G8WB27"/>
<sequence length="247" mass="28557">MPLRKTTMMIGVLLVILTACSSQSTAEKMYEHLEEAVVLENDFADQQQPLVELEKQEKELYNQIISLGMEEFDQVKKLSQEALNLIDKRADRLATEKESIEAAKAEFDKVDSLIEDLDEEKVRTAAEDMAATMDERYSAYQDLNKAYSSALEQDRKLYEMLQNKELKEQELRDQIDSINASYDQVISANQAFNEKTEKYNQLKQKFYELAELNVEYEKQGESNSKEEDSETKDEKETEQPADSEKSN</sequence>